<dbReference type="Proteomes" id="UP001162992">
    <property type="component" value="Chromosome 21"/>
</dbReference>
<comment type="caution">
    <text evidence="1">The sequence shown here is derived from an EMBL/GenBank/DDBJ whole genome shotgun (WGS) entry which is preliminary data.</text>
</comment>
<accession>A0ACC2AIR2</accession>
<proteinExistence type="predicted"/>
<evidence type="ECO:0000313" key="2">
    <source>
        <dbReference type="Proteomes" id="UP001162992"/>
    </source>
</evidence>
<reference evidence="2" key="1">
    <citation type="journal article" date="2024" name="Proc. Natl. Acad. Sci. U.S.A.">
        <title>Extraordinary preservation of gene collinearity over three hundred million years revealed in homosporous lycophytes.</title>
        <authorList>
            <person name="Li C."/>
            <person name="Wickell D."/>
            <person name="Kuo L.Y."/>
            <person name="Chen X."/>
            <person name="Nie B."/>
            <person name="Liao X."/>
            <person name="Peng D."/>
            <person name="Ji J."/>
            <person name="Jenkins J."/>
            <person name="Williams M."/>
            <person name="Shu S."/>
            <person name="Plott C."/>
            <person name="Barry K."/>
            <person name="Rajasekar S."/>
            <person name="Grimwood J."/>
            <person name="Han X."/>
            <person name="Sun S."/>
            <person name="Hou Z."/>
            <person name="He W."/>
            <person name="Dai G."/>
            <person name="Sun C."/>
            <person name="Schmutz J."/>
            <person name="Leebens-Mack J.H."/>
            <person name="Li F.W."/>
            <person name="Wang L."/>
        </authorList>
    </citation>
    <scope>NUCLEOTIDE SEQUENCE [LARGE SCALE GENOMIC DNA]</scope>
    <source>
        <strain evidence="2">cv. PW_Plant_1</strain>
    </source>
</reference>
<organism evidence="1 2">
    <name type="scientific">Diphasiastrum complanatum</name>
    <name type="common">Issler's clubmoss</name>
    <name type="synonym">Lycopodium complanatum</name>
    <dbReference type="NCBI Taxonomy" id="34168"/>
    <lineage>
        <taxon>Eukaryota</taxon>
        <taxon>Viridiplantae</taxon>
        <taxon>Streptophyta</taxon>
        <taxon>Embryophyta</taxon>
        <taxon>Tracheophyta</taxon>
        <taxon>Lycopodiopsida</taxon>
        <taxon>Lycopodiales</taxon>
        <taxon>Lycopodiaceae</taxon>
        <taxon>Lycopodioideae</taxon>
        <taxon>Diphasiastrum</taxon>
    </lineage>
</organism>
<protein>
    <submittedName>
        <fullName evidence="1">Uncharacterized protein</fullName>
    </submittedName>
</protein>
<sequence length="551" mass="61772">MLANDDGGSVELNLDLCLGEAPTNSKCVSQCKRSREHDKELRTHRLADGCIKITTGFEDGREMTKIGDNTTGSQIKLAFDKHPTELFQTSCSAVCMRETDDQSEFPQGFSNTSRKAELPFAKYVPQDSSSSILRKSFSDVARHLSNAHAADAQYRKDIIHRQHVLDRQRKKELQAQKRQAARKKRKILIDEHKYQKMQLQKSRPFPCSPTHTQKSLGYGQRERSFEGLLERTSSEKSVASQRDKIHEKQSILQEERARFQDMRRAVQIERRRSAKTDKETTFGSKLKAGGDERNLKAGYSSDHKSSQLTEKHNKSETAQWIRKFHELHKLMNASPSTTQKKIPVSEMASNYSPLDASQIEFKNADQVDVLLLKKEEIPMDNTKKATSASDKDLESEDPKPPNDQIVSARKESSDSATTSLKAEPPAPSSFSRCLPTNADSFIQAPFAFSLQNVGGFSYPLVPYFVLAGASPFTSYSFSIPPHSTPLRMATLESTASSRTPVLQPTPVRHPRISTSNSSGRSRKQEPNCPQGEATLLPNETQARRVPPKPPL</sequence>
<gene>
    <name evidence="1" type="ORF">O6H91_21G024300</name>
</gene>
<keyword evidence="2" id="KW-1185">Reference proteome</keyword>
<evidence type="ECO:0000313" key="1">
    <source>
        <dbReference type="EMBL" id="KAJ7517433.1"/>
    </source>
</evidence>
<name>A0ACC2AIR2_DIPCM</name>
<dbReference type="EMBL" id="CM055112">
    <property type="protein sequence ID" value="KAJ7517433.1"/>
    <property type="molecule type" value="Genomic_DNA"/>
</dbReference>